<dbReference type="PROSITE" id="PS00108">
    <property type="entry name" value="PROTEIN_KINASE_ST"/>
    <property type="match status" value="1"/>
</dbReference>
<protein>
    <recommendedName>
        <fullName evidence="4">non-specific serine/threonine protein kinase</fullName>
        <ecNumber evidence="4">2.7.11.1</ecNumber>
    </recommendedName>
</protein>
<dbReference type="InterPro" id="IPR037185">
    <property type="entry name" value="EmrE-like"/>
</dbReference>
<evidence type="ECO:0000256" key="1">
    <source>
        <dbReference type="ARBA" id="ARBA00001946"/>
    </source>
</evidence>
<dbReference type="EMBL" id="JBICBT010000549">
    <property type="protein sequence ID" value="KAL3110112.1"/>
    <property type="molecule type" value="Genomic_DNA"/>
</dbReference>
<comment type="similarity">
    <text evidence="3">Belongs to the nucleotide-sugar transporter family. SLC35A subfamily.</text>
</comment>
<comment type="caution">
    <text evidence="20">The sequence shown here is derived from an EMBL/GenBank/DDBJ whole genome shotgun (WGS) entry which is preliminary data.</text>
</comment>
<evidence type="ECO:0000256" key="3">
    <source>
        <dbReference type="ARBA" id="ARBA00009976"/>
    </source>
</evidence>
<dbReference type="Proteomes" id="UP001620626">
    <property type="component" value="Unassembled WGS sequence"/>
</dbReference>
<feature type="compositionally biased region" description="Basic residues" evidence="17">
    <location>
        <begin position="403"/>
        <end position="418"/>
    </location>
</feature>
<organism evidence="20 21">
    <name type="scientific">Heterodera trifolii</name>
    <dbReference type="NCBI Taxonomy" id="157864"/>
    <lineage>
        <taxon>Eukaryota</taxon>
        <taxon>Metazoa</taxon>
        <taxon>Ecdysozoa</taxon>
        <taxon>Nematoda</taxon>
        <taxon>Chromadorea</taxon>
        <taxon>Rhabditida</taxon>
        <taxon>Tylenchina</taxon>
        <taxon>Tylenchomorpha</taxon>
        <taxon>Tylenchoidea</taxon>
        <taxon>Heteroderidae</taxon>
        <taxon>Heteroderinae</taxon>
        <taxon>Heterodera</taxon>
    </lineage>
</organism>
<evidence type="ECO:0000259" key="19">
    <source>
        <dbReference type="PROSITE" id="PS50011"/>
    </source>
</evidence>
<evidence type="ECO:0000256" key="17">
    <source>
        <dbReference type="SAM" id="MobiDB-lite"/>
    </source>
</evidence>
<dbReference type="Pfam" id="PF00069">
    <property type="entry name" value="Pkinase"/>
    <property type="match status" value="1"/>
</dbReference>
<evidence type="ECO:0000313" key="20">
    <source>
        <dbReference type="EMBL" id="KAL3110112.1"/>
    </source>
</evidence>
<dbReference type="FunFam" id="1.10.510.10:FF:000571">
    <property type="entry name" value="Maternal embryonic leucine zipper kinase"/>
    <property type="match status" value="1"/>
</dbReference>
<dbReference type="InterPro" id="IPR000719">
    <property type="entry name" value="Prot_kinase_dom"/>
</dbReference>
<dbReference type="FunFam" id="3.30.200.20:FF:000003">
    <property type="entry name" value="Non-specific serine/threonine protein kinase"/>
    <property type="match status" value="1"/>
</dbReference>
<dbReference type="SUPFAM" id="SSF103481">
    <property type="entry name" value="Multidrug resistance efflux transporter EmrE"/>
    <property type="match status" value="1"/>
</dbReference>
<dbReference type="SUPFAM" id="SSF56112">
    <property type="entry name" value="Protein kinase-like (PK-like)"/>
    <property type="match status" value="1"/>
</dbReference>
<reference evidence="20 21" key="1">
    <citation type="submission" date="2024-10" db="EMBL/GenBank/DDBJ databases">
        <authorList>
            <person name="Kim D."/>
        </authorList>
    </citation>
    <scope>NUCLEOTIDE SEQUENCE [LARGE SCALE GENOMIC DNA]</scope>
    <source>
        <strain evidence="20">BH-2024</strain>
    </source>
</reference>
<dbReference type="PANTHER" id="PTHR10231">
    <property type="entry name" value="NUCLEOTIDE-SUGAR TRANSMEMBRANE TRANSPORTER"/>
    <property type="match status" value="1"/>
</dbReference>
<gene>
    <name evidence="20" type="ORF">niasHT_015715</name>
</gene>
<sequence>MAAVSSAKSSSALKWVSLIVLIGQTTALVLTLRYSQTQKSHPSDGPKYLSSTAVLMAEIVKFFTCVAVLGYQNKWNFGRLLRDFDGRDSLKVGVPALLYVVQNNLLFLALSKLDAATYQVTYQLKILTTAFFSVTMLNKKLDLIKWMSLILLTFGVALVQLPKSAESPSLAADEKAFGADNRPQKSAGDGFVGLFAILAACCSSGFAGVYLEKILKTSQVQLWVRNLQLAFFSIFGAFAMTLLYDWAQLQQWGFFHGYNWIIWMVIALQAYGGLVIALVVKYADNILKGFAVSLSILLSSFVSWAFLADFVPSLTFTLGASIVILSTFLYGYEPKRLVQPAERISACPVKKTVANGLAPFRRHFAPIVCLGRNSAERFKRCPSAAPAPFALRQSDESSAERRNAKKNSKTNKHEKRNSRAGSQKGENEKRMGEFKVRLVGVHSEPHSLAERVRDEEEEEREGGERVGGTERAEEEQRGRERGEGQERGRGDDDNSTEQRHSQHQQQQRYRHMRQHSAMPSLLRQATVSAAASAAFSSGNTATTIANALELAATVAENPQPNVPPPSRQLSSLTSSFASLSSNSAENGTDSLAKGNSATFCPRRTTRKAPTLQCTSSEEGTDSPLFSRTTSAQSLPAPATDQSQSLYERTLHQLTNDPHFQKEIALGKRIGFYRLGKELGAGNFSKVKLGVHVLTKEKVAIKVMEKSKLDQKALKLLTREMENMELMHHPNIIRLFEVVTTLSKTYLVMEYAGGGELYTYVHETGKLTEEVAKPIFAQIVSAVAHLHGKGICHRDIKAENVFLSHPGWVKLGDFGFSCAFDTLSRLNTFCGSPPYAAPELFRDQSYIGPMVDIWALGILLYFMLVGVTPFRGETVSDLKRNILDGSFYIPEYVSTFAQHSISRMLEMDVSRRANISELRRIYWLSDCKFPESYLQLSLNPDEGELKHSELEKQVWTLLDSYGINEQMIRSAQGKGARNAIIGAYRIILFQCQAKDRDEERTKLSNHLLMLASRDHHLAARLNQRSKACTII</sequence>
<dbReference type="InterPro" id="IPR008271">
    <property type="entry name" value="Ser/Thr_kinase_AS"/>
</dbReference>
<feature type="region of interest" description="Disordered" evidence="17">
    <location>
        <begin position="389"/>
        <end position="516"/>
    </location>
</feature>
<feature type="region of interest" description="Disordered" evidence="17">
    <location>
        <begin position="579"/>
        <end position="642"/>
    </location>
</feature>
<keyword evidence="6" id="KW-0762">Sugar transport</keyword>
<feature type="compositionally biased region" description="Basic and acidic residues" evidence="17">
    <location>
        <begin position="462"/>
        <end position="500"/>
    </location>
</feature>
<evidence type="ECO:0000256" key="11">
    <source>
        <dbReference type="ARBA" id="ARBA00022840"/>
    </source>
</evidence>
<feature type="transmembrane region" description="Helical" evidence="18">
    <location>
        <begin position="223"/>
        <end position="244"/>
    </location>
</feature>
<evidence type="ECO:0000256" key="5">
    <source>
        <dbReference type="ARBA" id="ARBA00022527"/>
    </source>
</evidence>
<keyword evidence="8 18" id="KW-0812">Transmembrane</keyword>
<feature type="compositionally biased region" description="Polar residues" evidence="17">
    <location>
        <begin position="611"/>
        <end position="642"/>
    </location>
</feature>
<dbReference type="EC" id="2.7.11.1" evidence="4"/>
<feature type="compositionally biased region" description="Basic and acidic residues" evidence="17">
    <location>
        <begin position="393"/>
        <end position="402"/>
    </location>
</feature>
<evidence type="ECO:0000256" key="6">
    <source>
        <dbReference type="ARBA" id="ARBA00022597"/>
    </source>
</evidence>
<evidence type="ECO:0000256" key="4">
    <source>
        <dbReference type="ARBA" id="ARBA00012513"/>
    </source>
</evidence>
<keyword evidence="7" id="KW-0808">Transferase</keyword>
<evidence type="ECO:0000256" key="14">
    <source>
        <dbReference type="ARBA" id="ARBA00047899"/>
    </source>
</evidence>
<dbReference type="GO" id="GO:0004674">
    <property type="term" value="F:protein serine/threonine kinase activity"/>
    <property type="evidence" value="ECO:0007669"/>
    <property type="project" value="UniProtKB-KW"/>
</dbReference>
<name>A0ABD2L5B6_9BILA</name>
<evidence type="ECO:0000256" key="12">
    <source>
        <dbReference type="ARBA" id="ARBA00022989"/>
    </source>
</evidence>
<dbReference type="GO" id="GO:0016020">
    <property type="term" value="C:membrane"/>
    <property type="evidence" value="ECO:0007669"/>
    <property type="project" value="UniProtKB-SubCell"/>
</dbReference>
<dbReference type="Gene3D" id="1.10.510.10">
    <property type="entry name" value="Transferase(Phosphotransferase) domain 1"/>
    <property type="match status" value="1"/>
</dbReference>
<evidence type="ECO:0000256" key="2">
    <source>
        <dbReference type="ARBA" id="ARBA00004141"/>
    </source>
</evidence>
<evidence type="ECO:0000256" key="16">
    <source>
        <dbReference type="PROSITE-ProRule" id="PRU10141"/>
    </source>
</evidence>
<dbReference type="Pfam" id="PF04142">
    <property type="entry name" value="Nuc_sug_transp"/>
    <property type="match status" value="1"/>
</dbReference>
<evidence type="ECO:0000256" key="18">
    <source>
        <dbReference type="SAM" id="Phobius"/>
    </source>
</evidence>
<dbReference type="InterPro" id="IPR017441">
    <property type="entry name" value="Protein_kinase_ATP_BS"/>
</dbReference>
<comment type="catalytic activity">
    <reaction evidence="14">
        <text>L-threonyl-[protein] + ATP = O-phospho-L-threonyl-[protein] + ADP + H(+)</text>
        <dbReference type="Rhea" id="RHEA:46608"/>
        <dbReference type="Rhea" id="RHEA-COMP:11060"/>
        <dbReference type="Rhea" id="RHEA-COMP:11605"/>
        <dbReference type="ChEBI" id="CHEBI:15378"/>
        <dbReference type="ChEBI" id="CHEBI:30013"/>
        <dbReference type="ChEBI" id="CHEBI:30616"/>
        <dbReference type="ChEBI" id="CHEBI:61977"/>
        <dbReference type="ChEBI" id="CHEBI:456216"/>
        <dbReference type="EC" id="2.7.11.1"/>
    </reaction>
</comment>
<proteinExistence type="inferred from homology"/>
<dbReference type="PROSITE" id="PS50011">
    <property type="entry name" value="PROTEIN_KINASE_DOM"/>
    <property type="match status" value="1"/>
</dbReference>
<keyword evidence="21" id="KW-1185">Reference proteome</keyword>
<dbReference type="NCBIfam" id="TIGR00803">
    <property type="entry name" value="nst"/>
    <property type="match status" value="1"/>
</dbReference>
<dbReference type="InterPro" id="IPR007271">
    <property type="entry name" value="Nuc_sug_transpt"/>
</dbReference>
<keyword evidence="12 18" id="KW-1133">Transmembrane helix</keyword>
<keyword evidence="10" id="KW-0418">Kinase</keyword>
<feature type="compositionally biased region" description="Basic and acidic residues" evidence="17">
    <location>
        <begin position="425"/>
        <end position="436"/>
    </location>
</feature>
<feature type="transmembrane region" description="Helical" evidence="18">
    <location>
        <begin position="287"/>
        <end position="307"/>
    </location>
</feature>
<evidence type="ECO:0000256" key="10">
    <source>
        <dbReference type="ARBA" id="ARBA00022777"/>
    </source>
</evidence>
<feature type="transmembrane region" description="Helical" evidence="18">
    <location>
        <begin position="12"/>
        <end position="32"/>
    </location>
</feature>
<evidence type="ECO:0000313" key="21">
    <source>
        <dbReference type="Proteomes" id="UP001620626"/>
    </source>
</evidence>
<dbReference type="GO" id="GO:0005524">
    <property type="term" value="F:ATP binding"/>
    <property type="evidence" value="ECO:0007669"/>
    <property type="project" value="UniProtKB-UniRule"/>
</dbReference>
<keyword evidence="6" id="KW-0813">Transport</keyword>
<keyword evidence="11 16" id="KW-0067">ATP-binding</keyword>
<evidence type="ECO:0000256" key="13">
    <source>
        <dbReference type="ARBA" id="ARBA00023136"/>
    </source>
</evidence>
<feature type="domain" description="Protein kinase" evidence="19">
    <location>
        <begin position="672"/>
        <end position="923"/>
    </location>
</feature>
<keyword evidence="9 16" id="KW-0547">Nucleotide-binding</keyword>
<evidence type="ECO:0000256" key="8">
    <source>
        <dbReference type="ARBA" id="ARBA00022692"/>
    </source>
</evidence>
<dbReference type="PROSITE" id="PS00107">
    <property type="entry name" value="PROTEIN_KINASE_ATP"/>
    <property type="match status" value="1"/>
</dbReference>
<dbReference type="InterPro" id="IPR011009">
    <property type="entry name" value="Kinase-like_dom_sf"/>
</dbReference>
<keyword evidence="13 18" id="KW-0472">Membrane</keyword>
<feature type="transmembrane region" description="Helical" evidence="18">
    <location>
        <begin position="143"/>
        <end position="161"/>
    </location>
</feature>
<comment type="catalytic activity">
    <reaction evidence="15">
        <text>L-seryl-[protein] + ATP = O-phospho-L-seryl-[protein] + ADP + H(+)</text>
        <dbReference type="Rhea" id="RHEA:17989"/>
        <dbReference type="Rhea" id="RHEA-COMP:9863"/>
        <dbReference type="Rhea" id="RHEA-COMP:11604"/>
        <dbReference type="ChEBI" id="CHEBI:15378"/>
        <dbReference type="ChEBI" id="CHEBI:29999"/>
        <dbReference type="ChEBI" id="CHEBI:30616"/>
        <dbReference type="ChEBI" id="CHEBI:83421"/>
        <dbReference type="ChEBI" id="CHEBI:456216"/>
        <dbReference type="EC" id="2.7.11.1"/>
    </reaction>
</comment>
<dbReference type="AlphaFoldDB" id="A0ABD2L5B6"/>
<dbReference type="SMART" id="SM00220">
    <property type="entry name" value="S_TKc"/>
    <property type="match status" value="1"/>
</dbReference>
<keyword evidence="5" id="KW-0723">Serine/threonine-protein kinase</keyword>
<evidence type="ECO:0000256" key="7">
    <source>
        <dbReference type="ARBA" id="ARBA00022679"/>
    </source>
</evidence>
<feature type="transmembrane region" description="Helical" evidence="18">
    <location>
        <begin position="260"/>
        <end position="280"/>
    </location>
</feature>
<feature type="transmembrane region" description="Helical" evidence="18">
    <location>
        <begin position="191"/>
        <end position="211"/>
    </location>
</feature>
<feature type="compositionally biased region" description="Polar residues" evidence="17">
    <location>
        <begin position="584"/>
        <end position="598"/>
    </location>
</feature>
<feature type="binding site" evidence="16">
    <location>
        <position position="701"/>
    </location>
    <ligand>
        <name>ATP</name>
        <dbReference type="ChEBI" id="CHEBI:30616"/>
    </ligand>
</feature>
<comment type="cofactor">
    <cofactor evidence="1">
        <name>Mg(2+)</name>
        <dbReference type="ChEBI" id="CHEBI:18420"/>
    </cofactor>
</comment>
<evidence type="ECO:0000256" key="15">
    <source>
        <dbReference type="ARBA" id="ARBA00048679"/>
    </source>
</evidence>
<comment type="subcellular location">
    <subcellularLocation>
        <location evidence="2">Membrane</location>
        <topology evidence="2">Multi-pass membrane protein</topology>
    </subcellularLocation>
</comment>
<feature type="transmembrane region" description="Helical" evidence="18">
    <location>
        <begin position="52"/>
        <end position="71"/>
    </location>
</feature>
<evidence type="ECO:0000256" key="9">
    <source>
        <dbReference type="ARBA" id="ARBA00022741"/>
    </source>
</evidence>
<accession>A0ABD2L5B6</accession>
<feature type="compositionally biased region" description="Basic and acidic residues" evidence="17">
    <location>
        <begin position="443"/>
        <end position="454"/>
    </location>
</feature>